<dbReference type="Gene3D" id="1.10.540.10">
    <property type="entry name" value="Acyl-CoA dehydrogenase/oxidase, N-terminal domain"/>
    <property type="match status" value="1"/>
</dbReference>
<gene>
    <name evidence="9" type="ORF">UFOPK3164_01003</name>
    <name evidence="10" type="ORF">UFOPK3427_01323</name>
    <name evidence="11" type="ORF">UFOPK4112_00611</name>
</gene>
<organism evidence="10">
    <name type="scientific">freshwater metagenome</name>
    <dbReference type="NCBI Taxonomy" id="449393"/>
    <lineage>
        <taxon>unclassified sequences</taxon>
        <taxon>metagenomes</taxon>
        <taxon>ecological metagenomes</taxon>
    </lineage>
</organism>
<evidence type="ECO:0000256" key="3">
    <source>
        <dbReference type="ARBA" id="ARBA00022630"/>
    </source>
</evidence>
<reference evidence="10" key="1">
    <citation type="submission" date="2020-05" db="EMBL/GenBank/DDBJ databases">
        <authorList>
            <person name="Chiriac C."/>
            <person name="Salcher M."/>
            <person name="Ghai R."/>
            <person name="Kavagutti S V."/>
        </authorList>
    </citation>
    <scope>NUCLEOTIDE SEQUENCE</scope>
</reference>
<accession>A0A6J7EC05</accession>
<sequence length="407" mass="42748">MAGANGIDPMAETDDQSALRLLARDVAAREVGPRAAHGDETGEPPTEAIKALAAADLFRVTIGTQWGGLGYGDVEASIVLEEIARYDVSTAIACQLAFNGPARGIEHLGGPSLQERWLPRIADGEAIVSIGITEPDAGSAVQAMRTALTDDGPGTWRLNGYKNYSTLGHVAEGILVWCRWPGGEGAKGVGAVVIPMDREGVELTGRHRGMGIHAATEAEIALDGVKITQDDVLLAGDPSSTSAFKVLLSHLNHERCGNAAMCVGAAQGAFEHAVRYMNDRVIAGKPIAELQGLQWKIADMAISLESARLLLARAVRLAGEGGTPPAMETAMAKTAANLAAKFVCDEAIQIHGGYGYSREYPVERVYRDIRGLCIGAGTVEAQRNYIGSSATKGATSVSPGWKNPLEG</sequence>
<dbReference type="InterPro" id="IPR036250">
    <property type="entry name" value="AcylCo_DH-like_C"/>
</dbReference>
<name>A0A6J7EC05_9ZZZZ</name>
<dbReference type="EMBL" id="CAFBPM010000004">
    <property type="protein sequence ID" value="CAB5016073.1"/>
    <property type="molecule type" value="Genomic_DNA"/>
</dbReference>
<dbReference type="Pfam" id="PF00441">
    <property type="entry name" value="Acyl-CoA_dh_1"/>
    <property type="match status" value="1"/>
</dbReference>
<keyword evidence="5" id="KW-0560">Oxidoreductase</keyword>
<dbReference type="InterPro" id="IPR009075">
    <property type="entry name" value="AcylCo_DH/oxidase_C"/>
</dbReference>
<dbReference type="InterPro" id="IPR013786">
    <property type="entry name" value="AcylCoA_DH/ox_N"/>
</dbReference>
<evidence type="ECO:0000313" key="11">
    <source>
        <dbReference type="EMBL" id="CAB5016073.1"/>
    </source>
</evidence>
<dbReference type="Gene3D" id="1.20.140.10">
    <property type="entry name" value="Butyryl-CoA Dehydrogenase, subunit A, domain 3"/>
    <property type="match status" value="1"/>
</dbReference>
<evidence type="ECO:0000259" key="7">
    <source>
        <dbReference type="Pfam" id="PF02770"/>
    </source>
</evidence>
<proteinExistence type="inferred from homology"/>
<dbReference type="InterPro" id="IPR009100">
    <property type="entry name" value="AcylCoA_DH/oxidase_NM_dom_sf"/>
</dbReference>
<keyword evidence="3" id="KW-0285">Flavoprotein</keyword>
<dbReference type="Pfam" id="PF02770">
    <property type="entry name" value="Acyl-CoA_dh_M"/>
    <property type="match status" value="1"/>
</dbReference>
<dbReference type="PIRSF" id="PIRSF016578">
    <property type="entry name" value="HsaA"/>
    <property type="match status" value="1"/>
</dbReference>
<feature type="domain" description="Acyl-CoA dehydrogenase/oxidase C-terminal" evidence="6">
    <location>
        <begin position="244"/>
        <end position="388"/>
    </location>
</feature>
<evidence type="ECO:0000256" key="1">
    <source>
        <dbReference type="ARBA" id="ARBA00001974"/>
    </source>
</evidence>
<dbReference type="AlphaFoldDB" id="A0A6J7EC05"/>
<dbReference type="Gene3D" id="2.40.110.10">
    <property type="entry name" value="Butyryl-CoA Dehydrogenase, subunit A, domain 2"/>
    <property type="match status" value="1"/>
</dbReference>
<evidence type="ECO:0000256" key="5">
    <source>
        <dbReference type="ARBA" id="ARBA00023002"/>
    </source>
</evidence>
<keyword evidence="4" id="KW-0274">FAD</keyword>
<dbReference type="Pfam" id="PF02771">
    <property type="entry name" value="Acyl-CoA_dh_N"/>
    <property type="match status" value="1"/>
</dbReference>
<evidence type="ECO:0000256" key="2">
    <source>
        <dbReference type="ARBA" id="ARBA00009347"/>
    </source>
</evidence>
<dbReference type="InterPro" id="IPR006089">
    <property type="entry name" value="Acyl-CoA_DH_CS"/>
</dbReference>
<comment type="similarity">
    <text evidence="2">Belongs to the acyl-CoA dehydrogenase family.</text>
</comment>
<dbReference type="PANTHER" id="PTHR43884:SF12">
    <property type="entry name" value="ISOVALERYL-COA DEHYDROGENASE, MITOCHONDRIAL-RELATED"/>
    <property type="match status" value="1"/>
</dbReference>
<dbReference type="InterPro" id="IPR006091">
    <property type="entry name" value="Acyl-CoA_Oxase/DH_mid-dom"/>
</dbReference>
<evidence type="ECO:0000259" key="8">
    <source>
        <dbReference type="Pfam" id="PF02771"/>
    </source>
</evidence>
<dbReference type="EMBL" id="CAFABE010000043">
    <property type="protein sequence ID" value="CAB4829252.1"/>
    <property type="molecule type" value="Genomic_DNA"/>
</dbReference>
<dbReference type="InterPro" id="IPR046373">
    <property type="entry name" value="Acyl-CoA_Oxase/DH_mid-dom_sf"/>
</dbReference>
<dbReference type="EMBL" id="CAFBLT010000001">
    <property type="protein sequence ID" value="CAB4878855.1"/>
    <property type="molecule type" value="Genomic_DNA"/>
</dbReference>
<evidence type="ECO:0000313" key="9">
    <source>
        <dbReference type="EMBL" id="CAB4829252.1"/>
    </source>
</evidence>
<feature type="domain" description="Acyl-CoA dehydrogenase/oxidase N-terminal" evidence="8">
    <location>
        <begin position="13"/>
        <end position="125"/>
    </location>
</feature>
<dbReference type="InterPro" id="IPR037069">
    <property type="entry name" value="AcylCoA_DH/ox_N_sf"/>
</dbReference>
<evidence type="ECO:0000313" key="10">
    <source>
        <dbReference type="EMBL" id="CAB4878855.1"/>
    </source>
</evidence>
<feature type="domain" description="Acyl-CoA oxidase/dehydrogenase middle" evidence="7">
    <location>
        <begin position="130"/>
        <end position="225"/>
    </location>
</feature>
<dbReference type="SUPFAM" id="SSF47203">
    <property type="entry name" value="Acyl-CoA dehydrogenase C-terminal domain-like"/>
    <property type="match status" value="1"/>
</dbReference>
<dbReference type="GO" id="GO:0003995">
    <property type="term" value="F:acyl-CoA dehydrogenase activity"/>
    <property type="evidence" value="ECO:0007669"/>
    <property type="project" value="InterPro"/>
</dbReference>
<comment type="cofactor">
    <cofactor evidence="1">
        <name>FAD</name>
        <dbReference type="ChEBI" id="CHEBI:57692"/>
    </cofactor>
</comment>
<protein>
    <submittedName>
        <fullName evidence="10">Unannotated protein</fullName>
    </submittedName>
</protein>
<dbReference type="PANTHER" id="PTHR43884">
    <property type="entry name" value="ACYL-COA DEHYDROGENASE"/>
    <property type="match status" value="1"/>
</dbReference>
<dbReference type="FunFam" id="1.20.140.10:FF:000001">
    <property type="entry name" value="Acyl-CoA dehydrogenase"/>
    <property type="match status" value="1"/>
</dbReference>
<dbReference type="SUPFAM" id="SSF56645">
    <property type="entry name" value="Acyl-CoA dehydrogenase NM domain-like"/>
    <property type="match status" value="1"/>
</dbReference>
<evidence type="ECO:0000256" key="4">
    <source>
        <dbReference type="ARBA" id="ARBA00022827"/>
    </source>
</evidence>
<dbReference type="GO" id="GO:0050660">
    <property type="term" value="F:flavin adenine dinucleotide binding"/>
    <property type="evidence" value="ECO:0007669"/>
    <property type="project" value="InterPro"/>
</dbReference>
<evidence type="ECO:0000259" key="6">
    <source>
        <dbReference type="Pfam" id="PF00441"/>
    </source>
</evidence>
<dbReference type="PROSITE" id="PS00073">
    <property type="entry name" value="ACYL_COA_DH_2"/>
    <property type="match status" value="1"/>
</dbReference>